<feature type="domain" description="Amidohydrolase 3" evidence="2">
    <location>
        <begin position="99"/>
        <end position="681"/>
    </location>
</feature>
<name>A0A6N6N5P3_9BACT</name>
<dbReference type="RefSeq" id="WP_151149922.1">
    <property type="nucleotide sequence ID" value="NZ_WAIE01000001.1"/>
</dbReference>
<organism evidence="3 4">
    <name type="scientific">Pseudodesulfovibrio senegalensis</name>
    <dbReference type="NCBI Taxonomy" id="1721087"/>
    <lineage>
        <taxon>Bacteria</taxon>
        <taxon>Pseudomonadati</taxon>
        <taxon>Thermodesulfobacteriota</taxon>
        <taxon>Desulfovibrionia</taxon>
        <taxon>Desulfovibrionales</taxon>
        <taxon>Desulfovibrionaceae</taxon>
    </lineage>
</organism>
<dbReference type="OrthoDB" id="5485695at2"/>
<dbReference type="PANTHER" id="PTHR22642">
    <property type="entry name" value="IMIDAZOLONEPROPIONASE"/>
    <property type="match status" value="1"/>
</dbReference>
<evidence type="ECO:0000256" key="1">
    <source>
        <dbReference type="SAM" id="MobiDB-lite"/>
    </source>
</evidence>
<feature type="region of interest" description="Disordered" evidence="1">
    <location>
        <begin position="23"/>
        <end position="47"/>
    </location>
</feature>
<accession>A0A6N6N5P3</accession>
<dbReference type="Proteomes" id="UP000438699">
    <property type="component" value="Unassembled WGS sequence"/>
</dbReference>
<reference evidence="3 4" key="1">
    <citation type="journal article" date="2017" name="Int. J. Syst. Evol. Microbiol.">
        <title>Desulfovibrio senegalensis sp. nov., a mesophilic sulfate reducer isolated from marine sediment.</title>
        <authorList>
            <person name="Thioye A."/>
            <person name="Gam Z.B.A."/>
            <person name="Mbengue M."/>
            <person name="Cayol J.L."/>
            <person name="Joseph-Bartoli M."/>
            <person name="Toure-Kane C."/>
            <person name="Labat M."/>
        </authorList>
    </citation>
    <scope>NUCLEOTIDE SEQUENCE [LARGE SCALE GENOMIC DNA]</scope>
    <source>
        <strain evidence="3 4">DSM 101509</strain>
    </source>
</reference>
<evidence type="ECO:0000313" key="3">
    <source>
        <dbReference type="EMBL" id="KAB1443550.1"/>
    </source>
</evidence>
<dbReference type="Gene3D" id="3.10.310.70">
    <property type="match status" value="1"/>
</dbReference>
<keyword evidence="4" id="KW-1185">Reference proteome</keyword>
<dbReference type="SUPFAM" id="SSF51338">
    <property type="entry name" value="Composite domain of metallo-dependent hydrolases"/>
    <property type="match status" value="1"/>
</dbReference>
<dbReference type="Gene3D" id="3.20.20.140">
    <property type="entry name" value="Metal-dependent hydrolases"/>
    <property type="match status" value="2"/>
</dbReference>
<dbReference type="AlphaFoldDB" id="A0A6N6N5P3"/>
<dbReference type="InterPro" id="IPR032466">
    <property type="entry name" value="Metal_Hydrolase"/>
</dbReference>
<dbReference type="InterPro" id="IPR011059">
    <property type="entry name" value="Metal-dep_hydrolase_composite"/>
</dbReference>
<dbReference type="InterPro" id="IPR013108">
    <property type="entry name" value="Amidohydro_3"/>
</dbReference>
<sequence length="683" mass="76054">MNCPKRPETVLRQTLTNTLSELMRTGREELRPEEFSPDTEGHIAPPLQFSPTSKADLIVKNALLDNFQIVDIAVSKNIITRVGTPEEVAEVTTENTIILDAQGNSVTPGFVDSHLHLDVAMQRIGTLNVEDVQTAADFNNRLIAHAQKNNDADILYVFGLHYYDVPIIPAATCRQTLDQIVSNKPVVVFAHDMHTAWGNTKAIEQADLLHPMPPYPHMIEELDLQQKIVIDADGFPTGEFREPEVYYFLDGPLQAKYPHSITQQLNDLETVCNQLASRGITGVHRMSLAQPAEDISFLLLLLELEQQKRLSIRVNSSFSVVDDHNMLKDIITGHSARCLLTKARNQKITAEQLHEELLELLKATGADRQGQPEKKLTAIKPETKQTSIDKIEKASAHIRDTVHGKHIAPHLQRENPHASGDMPRHLGQHAKIRLDTLKIFMDGVIEKDTAYLLDKKPSPGIPEFKQTHLNALLILADKLGMQVAAHSIGNGSVRAMLDAISAARISNSAVDGKRGHKIPHRIEHIETCSPEDIPRFGKEFVIASMQPLHERPPMTMWHTKIPKNEWDTAFAWKGTLENGATLVFGSDWPIVSCDVPTAIHHAINREPWYNGAKKQSVTLSEAMAAYTTGPAFTEYSQNIKGSIKPGMLADFVIFSGKISVLEKRECKLPIAVTICDGQITYKK</sequence>
<evidence type="ECO:0000259" key="2">
    <source>
        <dbReference type="Pfam" id="PF07969"/>
    </source>
</evidence>
<keyword evidence="3" id="KW-0378">Hydrolase</keyword>
<dbReference type="SUPFAM" id="SSF51556">
    <property type="entry name" value="Metallo-dependent hydrolases"/>
    <property type="match status" value="1"/>
</dbReference>
<evidence type="ECO:0000313" key="4">
    <source>
        <dbReference type="Proteomes" id="UP000438699"/>
    </source>
</evidence>
<proteinExistence type="predicted"/>
<dbReference type="Gene3D" id="2.30.40.10">
    <property type="entry name" value="Urease, subunit C, domain 1"/>
    <property type="match status" value="2"/>
</dbReference>
<dbReference type="GO" id="GO:0016810">
    <property type="term" value="F:hydrolase activity, acting on carbon-nitrogen (but not peptide) bonds"/>
    <property type="evidence" value="ECO:0007669"/>
    <property type="project" value="InterPro"/>
</dbReference>
<dbReference type="EMBL" id="WAIE01000001">
    <property type="protein sequence ID" value="KAB1443550.1"/>
    <property type="molecule type" value="Genomic_DNA"/>
</dbReference>
<gene>
    <name evidence="3" type="ORF">F8A88_04705</name>
</gene>
<feature type="compositionally biased region" description="Basic and acidic residues" evidence="1">
    <location>
        <begin position="24"/>
        <end position="34"/>
    </location>
</feature>
<dbReference type="Pfam" id="PF07969">
    <property type="entry name" value="Amidohydro_3"/>
    <property type="match status" value="1"/>
</dbReference>
<dbReference type="PANTHER" id="PTHR22642:SF2">
    <property type="entry name" value="PROTEIN LONG AFTER FAR-RED 3"/>
    <property type="match status" value="1"/>
</dbReference>
<comment type="caution">
    <text evidence="3">The sequence shown here is derived from an EMBL/GenBank/DDBJ whole genome shotgun (WGS) entry which is preliminary data.</text>
</comment>
<protein>
    <submittedName>
        <fullName evidence="3">Amidohydrolase family protein</fullName>
    </submittedName>
</protein>